<keyword evidence="4" id="KW-1185">Reference proteome</keyword>
<reference evidence="3 4" key="1">
    <citation type="submission" date="2023-07" db="EMBL/GenBank/DDBJ databases">
        <title>Functional and genomic diversity of the sorghum phyllosphere microbiome.</title>
        <authorList>
            <person name="Shade A."/>
        </authorList>
    </citation>
    <scope>NUCLEOTIDE SEQUENCE [LARGE SCALE GENOMIC DNA]</scope>
    <source>
        <strain evidence="3 4">SORGH_AS_1064</strain>
    </source>
</reference>
<feature type="domain" description="SGNH hydrolase-type esterase" evidence="2">
    <location>
        <begin position="280"/>
        <end position="421"/>
    </location>
</feature>
<dbReference type="Gene3D" id="3.40.50.1110">
    <property type="entry name" value="SGNH hydrolase"/>
    <property type="match status" value="2"/>
</dbReference>
<comment type="caution">
    <text evidence="3">The sequence shown here is derived from an EMBL/GenBank/DDBJ whole genome shotgun (WGS) entry which is preliminary data.</text>
</comment>
<evidence type="ECO:0000313" key="4">
    <source>
        <dbReference type="Proteomes" id="UP001225072"/>
    </source>
</evidence>
<dbReference type="InterPro" id="IPR036514">
    <property type="entry name" value="SGNH_hydro_sf"/>
</dbReference>
<organism evidence="3 4">
    <name type="scientific">Chryseobacterium camelliae</name>
    <dbReference type="NCBI Taxonomy" id="1265445"/>
    <lineage>
        <taxon>Bacteria</taxon>
        <taxon>Pseudomonadati</taxon>
        <taxon>Bacteroidota</taxon>
        <taxon>Flavobacteriia</taxon>
        <taxon>Flavobacteriales</taxon>
        <taxon>Weeksellaceae</taxon>
        <taxon>Chryseobacterium group</taxon>
        <taxon>Chryseobacterium</taxon>
    </lineage>
</organism>
<dbReference type="InterPro" id="IPR051532">
    <property type="entry name" value="Ester_Hydrolysis_Enzymes"/>
</dbReference>
<keyword evidence="1" id="KW-0732">Signal</keyword>
<evidence type="ECO:0000256" key="1">
    <source>
        <dbReference type="SAM" id="SignalP"/>
    </source>
</evidence>
<dbReference type="Pfam" id="PF13472">
    <property type="entry name" value="Lipase_GDSL_2"/>
    <property type="match status" value="1"/>
</dbReference>
<dbReference type="EMBL" id="JAUTAL010000001">
    <property type="protein sequence ID" value="MDQ1096294.1"/>
    <property type="molecule type" value="Genomic_DNA"/>
</dbReference>
<protein>
    <submittedName>
        <fullName evidence="3">Lysophospholipase L1-like esterase</fullName>
    </submittedName>
</protein>
<proteinExistence type="predicted"/>
<sequence length="441" mass="50305">MKITRKSISFLFVLFLINGHAQEIENSDVLKPFTEKLKQNTVSTILFMGDSHIQADWLTSYLRKKFQDRYGNAGRGLVFPYNVANTNGAEDFESASNQAWETFRLVHEQKLFPEMGASGFVIGSKENPFLEITFKNPEDRFDRLFIYHDKNMDGQEFSVYTEQQPLKNFIIKKTEQLSHTAAEGETFHEMVSKYNNTTTRFRQLNGDKILNPVAGNVYKVERNYFDYNPDFEHYITLIRKQKFTGFKTEVDFAQPQNVFLMRTNLPGGIFYGFQFLKNTDRGVVFNTVGVNGATYGDFLKYPLQVQQLKTIAPDILIIALGTNEAFAPIEKEEFQNNIATLIQKFREAAPGLPVLLISPPDNMPKQNRVPEIISWLRESAAANKAAFFNLYTASGGKGSFRKAQLKKQASGDGVHYVKPGYENQAELIWKAFSKLFTGGRN</sequence>
<dbReference type="Proteomes" id="UP001225072">
    <property type="component" value="Unassembled WGS sequence"/>
</dbReference>
<name>A0ABU0TGW4_9FLAO</name>
<dbReference type="InterPro" id="IPR013830">
    <property type="entry name" value="SGNH_hydro"/>
</dbReference>
<dbReference type="RefSeq" id="WP_307453796.1">
    <property type="nucleotide sequence ID" value="NZ_JAUTAL010000001.1"/>
</dbReference>
<feature type="chain" id="PRO_5045999351" evidence="1">
    <location>
        <begin position="22"/>
        <end position="441"/>
    </location>
</feature>
<gene>
    <name evidence="3" type="ORF">QE404_001441</name>
</gene>
<dbReference type="SUPFAM" id="SSF52266">
    <property type="entry name" value="SGNH hydrolase"/>
    <property type="match status" value="1"/>
</dbReference>
<dbReference type="PANTHER" id="PTHR30383:SF29">
    <property type="entry name" value="SGNH HYDROLASE-TYPE ESTERASE DOMAIN-CONTAINING PROTEIN"/>
    <property type="match status" value="1"/>
</dbReference>
<accession>A0ABU0TGW4</accession>
<feature type="signal peptide" evidence="1">
    <location>
        <begin position="1"/>
        <end position="21"/>
    </location>
</feature>
<dbReference type="PANTHER" id="PTHR30383">
    <property type="entry name" value="THIOESTERASE 1/PROTEASE 1/LYSOPHOSPHOLIPASE L1"/>
    <property type="match status" value="1"/>
</dbReference>
<evidence type="ECO:0000259" key="2">
    <source>
        <dbReference type="Pfam" id="PF13472"/>
    </source>
</evidence>
<evidence type="ECO:0000313" key="3">
    <source>
        <dbReference type="EMBL" id="MDQ1096294.1"/>
    </source>
</evidence>